<sequence length="66" mass="7728">MIDASANKTNEPHPMDVVHLFYWRNAMGMKGESYITHFQSRLQYRGYENVDRYAGLFAFVLLSLLL</sequence>
<reference evidence="2" key="1">
    <citation type="submission" date="2016-10" db="EMBL/GenBank/DDBJ databases">
        <authorList>
            <person name="Varghese N."/>
            <person name="Submissions S."/>
        </authorList>
    </citation>
    <scope>NUCLEOTIDE SEQUENCE [LARGE SCALE GENOMIC DNA]</scope>
    <source>
        <strain evidence="2">CGMCC 1.10223</strain>
    </source>
</reference>
<accession>A0A1I1ZQK2</accession>
<gene>
    <name evidence="1" type="ORF">SAMN04487969_10228</name>
</gene>
<organism evidence="1 2">
    <name type="scientific">Paenibacillus algorifonticola</name>
    <dbReference type="NCBI Taxonomy" id="684063"/>
    <lineage>
        <taxon>Bacteria</taxon>
        <taxon>Bacillati</taxon>
        <taxon>Bacillota</taxon>
        <taxon>Bacilli</taxon>
        <taxon>Bacillales</taxon>
        <taxon>Paenibacillaceae</taxon>
        <taxon>Paenibacillus</taxon>
    </lineage>
</organism>
<dbReference type="AlphaFoldDB" id="A0A1I1ZQK2"/>
<dbReference type="EMBL" id="FONN01000002">
    <property type="protein sequence ID" value="SFE33987.1"/>
    <property type="molecule type" value="Genomic_DNA"/>
</dbReference>
<protein>
    <submittedName>
        <fullName evidence="1">Uncharacterized protein</fullName>
    </submittedName>
</protein>
<evidence type="ECO:0000313" key="1">
    <source>
        <dbReference type="EMBL" id="SFE33987.1"/>
    </source>
</evidence>
<evidence type="ECO:0000313" key="2">
    <source>
        <dbReference type="Proteomes" id="UP000183410"/>
    </source>
</evidence>
<name>A0A1I1ZQK2_9BACL</name>
<dbReference type="Proteomes" id="UP000183410">
    <property type="component" value="Unassembled WGS sequence"/>
</dbReference>
<proteinExistence type="predicted"/>
<keyword evidence="2" id="KW-1185">Reference proteome</keyword>